<keyword evidence="4" id="KW-1185">Reference proteome</keyword>
<sequence>VATETCKIIHNIELIEELQRRGLDTRGLKADLVDRLQAALEAEDTGEGGGPPGPMDEACVGGEEAKHGDGAGKGYQDAGI</sequence>
<dbReference type="GeneTree" id="ENSGT00940000181522"/>
<reference evidence="3" key="2">
    <citation type="submission" date="2025-09" db="UniProtKB">
        <authorList>
            <consortium name="Ensembl"/>
        </authorList>
    </citation>
    <scope>IDENTIFICATION</scope>
</reference>
<dbReference type="InterPro" id="IPR036361">
    <property type="entry name" value="SAP_dom_sf"/>
</dbReference>
<evidence type="ECO:0000256" key="1">
    <source>
        <dbReference type="SAM" id="MobiDB-lite"/>
    </source>
</evidence>
<feature type="domain" description="SAP" evidence="2">
    <location>
        <begin position="6"/>
        <end position="40"/>
    </location>
</feature>
<proteinExistence type="predicted"/>
<dbReference type="Pfam" id="PF02037">
    <property type="entry name" value="SAP"/>
    <property type="match status" value="1"/>
</dbReference>
<dbReference type="InterPro" id="IPR003034">
    <property type="entry name" value="SAP_dom"/>
</dbReference>
<dbReference type="SUPFAM" id="SSF68906">
    <property type="entry name" value="SAP domain"/>
    <property type="match status" value="1"/>
</dbReference>
<feature type="region of interest" description="Disordered" evidence="1">
    <location>
        <begin position="42"/>
        <end position="80"/>
    </location>
</feature>
<dbReference type="STRING" id="1676925.ENSPKIP00000040178"/>
<dbReference type="SMART" id="SM00513">
    <property type="entry name" value="SAP"/>
    <property type="match status" value="1"/>
</dbReference>
<dbReference type="AlphaFoldDB" id="A0A3B3TCN5"/>
<evidence type="ECO:0000259" key="2">
    <source>
        <dbReference type="SMART" id="SM00513"/>
    </source>
</evidence>
<evidence type="ECO:0000313" key="3">
    <source>
        <dbReference type="Ensembl" id="ENSPKIP00000040178.1"/>
    </source>
</evidence>
<dbReference type="Proteomes" id="UP000261540">
    <property type="component" value="Unplaced"/>
</dbReference>
<dbReference type="Gene3D" id="1.10.720.30">
    <property type="entry name" value="SAP domain"/>
    <property type="match status" value="1"/>
</dbReference>
<organism evidence="3 4">
    <name type="scientific">Paramormyrops kingsleyae</name>
    <dbReference type="NCBI Taxonomy" id="1676925"/>
    <lineage>
        <taxon>Eukaryota</taxon>
        <taxon>Metazoa</taxon>
        <taxon>Chordata</taxon>
        <taxon>Craniata</taxon>
        <taxon>Vertebrata</taxon>
        <taxon>Euteleostomi</taxon>
        <taxon>Actinopterygii</taxon>
        <taxon>Neopterygii</taxon>
        <taxon>Teleostei</taxon>
        <taxon>Osteoglossocephala</taxon>
        <taxon>Osteoglossomorpha</taxon>
        <taxon>Osteoglossiformes</taxon>
        <taxon>Mormyridae</taxon>
        <taxon>Paramormyrops</taxon>
    </lineage>
</organism>
<reference evidence="3" key="1">
    <citation type="submission" date="2025-08" db="UniProtKB">
        <authorList>
            <consortium name="Ensembl"/>
        </authorList>
    </citation>
    <scope>IDENTIFICATION</scope>
</reference>
<protein>
    <recommendedName>
        <fullName evidence="2">SAP domain-containing protein</fullName>
    </recommendedName>
</protein>
<accession>A0A3B3TCN5</accession>
<evidence type="ECO:0000313" key="4">
    <source>
        <dbReference type="Proteomes" id="UP000261540"/>
    </source>
</evidence>
<dbReference type="Ensembl" id="ENSPKIT00000021196.1">
    <property type="protein sequence ID" value="ENSPKIP00000040178.1"/>
    <property type="gene ID" value="ENSPKIG00000017249.1"/>
</dbReference>
<name>A0A3B3TCN5_9TELE</name>